<dbReference type="OrthoDB" id="9802724at2"/>
<dbReference type="EMBL" id="AQRA01000002">
    <property type="protein sequence ID" value="EZH75159.1"/>
    <property type="molecule type" value="Genomic_DNA"/>
</dbReference>
<dbReference type="SUPFAM" id="SSF56219">
    <property type="entry name" value="DNase I-like"/>
    <property type="match status" value="1"/>
</dbReference>
<accession>A0A023BYZ2</accession>
<keyword evidence="2" id="KW-0540">Nuclease</keyword>
<dbReference type="Proteomes" id="UP000023541">
    <property type="component" value="Unassembled WGS sequence"/>
</dbReference>
<keyword evidence="3" id="KW-1185">Reference proteome</keyword>
<organism evidence="2 3">
    <name type="scientific">Aquimarina atlantica</name>
    <dbReference type="NCBI Taxonomy" id="1317122"/>
    <lineage>
        <taxon>Bacteria</taxon>
        <taxon>Pseudomonadati</taxon>
        <taxon>Bacteroidota</taxon>
        <taxon>Flavobacteriia</taxon>
        <taxon>Flavobacteriales</taxon>
        <taxon>Flavobacteriaceae</taxon>
        <taxon>Aquimarina</taxon>
    </lineage>
</organism>
<dbReference type="eggNOG" id="COG2374">
    <property type="taxonomic scope" value="Bacteria"/>
</dbReference>
<dbReference type="Gene3D" id="3.60.10.10">
    <property type="entry name" value="Endonuclease/exonuclease/phosphatase"/>
    <property type="match status" value="1"/>
</dbReference>
<protein>
    <submittedName>
        <fullName evidence="2">Endonuclease</fullName>
    </submittedName>
</protein>
<dbReference type="InterPro" id="IPR005135">
    <property type="entry name" value="Endo/exonuclease/phosphatase"/>
</dbReference>
<dbReference type="GO" id="GO:0004519">
    <property type="term" value="F:endonuclease activity"/>
    <property type="evidence" value="ECO:0007669"/>
    <property type="project" value="UniProtKB-KW"/>
</dbReference>
<evidence type="ECO:0000259" key="1">
    <source>
        <dbReference type="Pfam" id="PF19580"/>
    </source>
</evidence>
<dbReference type="PANTHER" id="PTHR42834">
    <property type="entry name" value="ENDONUCLEASE/EXONUCLEASE/PHOSPHATASE FAMILY PROTEIN (AFU_ORTHOLOGUE AFUA_3G09210)"/>
    <property type="match status" value="1"/>
</dbReference>
<keyword evidence="2" id="KW-0378">Hydrolase</keyword>
<evidence type="ECO:0000313" key="3">
    <source>
        <dbReference type="Proteomes" id="UP000023541"/>
    </source>
</evidence>
<keyword evidence="2" id="KW-0255">Endonuclease</keyword>
<dbReference type="InterPro" id="IPR036691">
    <property type="entry name" value="Endo/exonu/phosph_ase_sf"/>
</dbReference>
<name>A0A023BYZ2_9FLAO</name>
<dbReference type="Pfam" id="PF19580">
    <property type="entry name" value="Exo_endo_phos_3"/>
    <property type="match status" value="1"/>
</dbReference>
<dbReference type="RefSeq" id="WP_034240328.1">
    <property type="nucleotide sequence ID" value="NZ_AQRA01000002.1"/>
</dbReference>
<proteinExistence type="predicted"/>
<dbReference type="AlphaFoldDB" id="A0A023BYZ2"/>
<sequence length="351" mass="40776">MFSKDIFVTLVFILLFTSLLFAQEKKEYMIHTIAFYNLENLFDPEDDPITFDDDRTPKGKDHWTYKLYIHKVKNMARTISEIGKGLAINSPAILGVAEIENRKVLEDLVSDPNLKSKDYGIVHFDSPDRRGIDVALLYQNTLFKVKDYNKHELIIYDKNTDKRVFTRDQLLVSGYLDGDLIHIIVNHWPSRRGGEARSSYKREKAAALNKKIMDSIFATDPYAKIITMGDLNDNPNDSSVKKILKAKQHRKNIEIKGFYNPMAKLAKKGLGSLAWRDQWSLFDQIIISKSFLDTDYSSYRYYKAGIFNPEYLITRTGKYKGYPFRSYTNNAYTGGYSDHFPVYIFLIKQKR</sequence>
<gene>
    <name evidence="2" type="ORF">ATO12_10570</name>
</gene>
<feature type="domain" description="Endonuclease/exonuclease/phosphatase" evidence="1">
    <location>
        <begin position="32"/>
        <end position="348"/>
    </location>
</feature>
<evidence type="ECO:0000313" key="2">
    <source>
        <dbReference type="EMBL" id="EZH75159.1"/>
    </source>
</evidence>
<dbReference type="PANTHER" id="PTHR42834:SF1">
    <property type="entry name" value="ENDONUCLEASE_EXONUCLEASE_PHOSPHATASE FAMILY PROTEIN (AFU_ORTHOLOGUE AFUA_3G09210)"/>
    <property type="match status" value="1"/>
</dbReference>
<reference evidence="2 3" key="1">
    <citation type="submission" date="2014-04" db="EMBL/GenBank/DDBJ databases">
        <title>Aquimarina sp. 22II-S11-z7 Genome Sequencing.</title>
        <authorList>
            <person name="Lai Q."/>
        </authorList>
    </citation>
    <scope>NUCLEOTIDE SEQUENCE [LARGE SCALE GENOMIC DNA]</scope>
    <source>
        <strain evidence="2 3">22II-S11-z7</strain>
    </source>
</reference>
<dbReference type="STRING" id="1317122.ATO12_10570"/>
<comment type="caution">
    <text evidence="2">The sequence shown here is derived from an EMBL/GenBank/DDBJ whole genome shotgun (WGS) entry which is preliminary data.</text>
</comment>